<keyword evidence="3" id="KW-1185">Reference proteome</keyword>
<keyword evidence="1" id="KW-0472">Membrane</keyword>
<reference evidence="2 3" key="1">
    <citation type="submission" date="2016-02" db="EMBL/GenBank/DDBJ databases">
        <title>Genome analysis of coral dinoflagellate symbionts highlights evolutionary adaptations to a symbiotic lifestyle.</title>
        <authorList>
            <person name="Aranda M."/>
            <person name="Li Y."/>
            <person name="Liew Y.J."/>
            <person name="Baumgarten S."/>
            <person name="Simakov O."/>
            <person name="Wilson M."/>
            <person name="Piel J."/>
            <person name="Ashoor H."/>
            <person name="Bougouffa S."/>
            <person name="Bajic V.B."/>
            <person name="Ryu T."/>
            <person name="Ravasi T."/>
            <person name="Bayer T."/>
            <person name="Micklem G."/>
            <person name="Kim H."/>
            <person name="Bhak J."/>
            <person name="Lajeunesse T.C."/>
            <person name="Voolstra C.R."/>
        </authorList>
    </citation>
    <scope>NUCLEOTIDE SEQUENCE [LARGE SCALE GENOMIC DNA]</scope>
    <source>
        <strain evidence="2 3">CCMP2467</strain>
    </source>
</reference>
<protein>
    <submittedName>
        <fullName evidence="2">Uncharacterized protein</fullName>
    </submittedName>
</protein>
<gene>
    <name evidence="2" type="ORF">AK812_SmicGene34073</name>
</gene>
<keyword evidence="1" id="KW-0812">Transmembrane</keyword>
<sequence length="231" mass="25580">MGSRPVEVVALSGEWSAVESSGSDRFETLDIHEQRRTRYAKMAREEQRMQAAREVPRCTATTWSPPGTGRLDTWMNTLVLIYVAAAGEFANALCLLPSQLLVIYIQSYLALCDSELEKRRSWLKASDWRCLSFGMINPAPPQGYDALIVIVCGGVCAYTVLIIERVALEGKFGNVKSGPRESNARMAVFREVALVSMFSKRSFIWGDVGSFDCLIRFMRLGSSGSGPVLHA</sequence>
<evidence type="ECO:0000313" key="3">
    <source>
        <dbReference type="Proteomes" id="UP000186817"/>
    </source>
</evidence>
<dbReference type="Proteomes" id="UP000186817">
    <property type="component" value="Unassembled WGS sequence"/>
</dbReference>
<keyword evidence="1" id="KW-1133">Transmembrane helix</keyword>
<organism evidence="2 3">
    <name type="scientific">Symbiodinium microadriaticum</name>
    <name type="common">Dinoflagellate</name>
    <name type="synonym">Zooxanthella microadriatica</name>
    <dbReference type="NCBI Taxonomy" id="2951"/>
    <lineage>
        <taxon>Eukaryota</taxon>
        <taxon>Sar</taxon>
        <taxon>Alveolata</taxon>
        <taxon>Dinophyceae</taxon>
        <taxon>Suessiales</taxon>
        <taxon>Symbiodiniaceae</taxon>
        <taxon>Symbiodinium</taxon>
    </lineage>
</organism>
<feature type="transmembrane region" description="Helical" evidence="1">
    <location>
        <begin position="143"/>
        <end position="163"/>
    </location>
</feature>
<dbReference type="OrthoDB" id="435035at2759"/>
<name>A0A1Q9CPY3_SYMMI</name>
<proteinExistence type="predicted"/>
<accession>A0A1Q9CPY3</accession>
<comment type="caution">
    <text evidence="2">The sequence shown here is derived from an EMBL/GenBank/DDBJ whole genome shotgun (WGS) entry which is preliminary data.</text>
</comment>
<evidence type="ECO:0000256" key="1">
    <source>
        <dbReference type="SAM" id="Phobius"/>
    </source>
</evidence>
<dbReference type="EMBL" id="LSRX01001002">
    <property type="protein sequence ID" value="OLP84984.1"/>
    <property type="molecule type" value="Genomic_DNA"/>
</dbReference>
<evidence type="ECO:0000313" key="2">
    <source>
        <dbReference type="EMBL" id="OLP84984.1"/>
    </source>
</evidence>
<feature type="transmembrane region" description="Helical" evidence="1">
    <location>
        <begin position="79"/>
        <end position="105"/>
    </location>
</feature>
<dbReference type="AlphaFoldDB" id="A0A1Q9CPY3"/>